<dbReference type="eggNOG" id="ENOG502RWM4">
    <property type="taxonomic scope" value="Eukaryota"/>
</dbReference>
<dbReference type="Gene3D" id="3.10.290.10">
    <property type="entry name" value="RNA-binding S4 domain"/>
    <property type="match status" value="1"/>
</dbReference>
<evidence type="ECO:0000313" key="5">
    <source>
        <dbReference type="EMBL" id="GAB69114.1"/>
    </source>
</evidence>
<evidence type="ECO:0000313" key="6">
    <source>
        <dbReference type="Proteomes" id="UP000006319"/>
    </source>
</evidence>
<dbReference type="AlphaFoldDB" id="K6UYX7"/>
<dbReference type="InterPro" id="IPR050343">
    <property type="entry name" value="RsuA_PseudoU_synthase"/>
</dbReference>
<evidence type="ECO:0000256" key="2">
    <source>
        <dbReference type="PROSITE-ProRule" id="PRU00182"/>
    </source>
</evidence>
<organism evidence="5 6">
    <name type="scientific">Plasmodium cynomolgi (strain B)</name>
    <dbReference type="NCBI Taxonomy" id="1120755"/>
    <lineage>
        <taxon>Eukaryota</taxon>
        <taxon>Sar</taxon>
        <taxon>Alveolata</taxon>
        <taxon>Apicomplexa</taxon>
        <taxon>Aconoidasida</taxon>
        <taxon>Haemosporida</taxon>
        <taxon>Plasmodiidae</taxon>
        <taxon>Plasmodium</taxon>
        <taxon>Plasmodium (Plasmodium)</taxon>
    </lineage>
</organism>
<dbReference type="GO" id="GO:0001522">
    <property type="term" value="P:pseudouridine synthesis"/>
    <property type="evidence" value="ECO:0007669"/>
    <property type="project" value="InterPro"/>
</dbReference>
<name>K6UYX7_PLACD</name>
<feature type="region of interest" description="Disordered" evidence="3">
    <location>
        <begin position="222"/>
        <end position="242"/>
    </location>
</feature>
<protein>
    <recommendedName>
        <fullName evidence="4">RNA-binding S4 domain-containing protein</fullName>
    </recommendedName>
</protein>
<dbReference type="Gene3D" id="3.30.70.580">
    <property type="entry name" value="Pseudouridine synthase I, catalytic domain, N-terminal subdomain"/>
    <property type="match status" value="1"/>
</dbReference>
<dbReference type="SMART" id="SM00363">
    <property type="entry name" value="S4"/>
    <property type="match status" value="1"/>
</dbReference>
<dbReference type="InterPro" id="IPR006145">
    <property type="entry name" value="PsdUridine_synth_RsuA/RluA"/>
</dbReference>
<dbReference type="EMBL" id="DF157106">
    <property type="protein sequence ID" value="GAB69114.1"/>
    <property type="molecule type" value="Genomic_DNA"/>
</dbReference>
<accession>K6UYX7</accession>
<dbReference type="PhylomeDB" id="K6UYX7"/>
<dbReference type="SUPFAM" id="SSF55174">
    <property type="entry name" value="Alpha-L RNA-binding motif"/>
    <property type="match status" value="1"/>
</dbReference>
<keyword evidence="1" id="KW-0413">Isomerase</keyword>
<sequence length="453" mass="51985">MFPSVQLKRSTLLRLSKILSLSSVTSRGKAQELIKNGKVKVNNQVVRQNVVVDINSAIELEGKPILVDVTTKLWGIYKPKHVFCSSERNYEYEERRDVEKRDVQMRVVEKRDVQMRDVQMRDVQMRDVEKRDGEMKDWEMRAGEMKDHSHRLVTARGSPQKGSYSTTQLASGDLRKEFPLEGRKQIGRGGRRSDLYQGHAGEVAERFRQLSWKGDIVRHRSEVGKKQDEVGKQDEVERPARSEPQRLNTNLFDFIRKKNKAYETKNKVSNDIPEHLIVVNSLSASSEGLVLLTNDGDFARNLKDTENNIVTTYIVKVKEELTNEKIKLIEKGCHVGDLHIRPLSVHVIKPHSTSPKWIKITLVEKSHTHLDLLFSKYSLTIRKCKRFSFGPYKASDLLEHFLTPLKIHSTLSAMVPKYSTKLILAQPTGNVLTDEHDKLVLVKDYLKNSAIRG</sequence>
<reference evidence="5 6" key="1">
    <citation type="journal article" date="2012" name="Nat. Genet.">
        <title>Plasmodium cynomolgi genome sequences provide insight into Plasmodium vivax and the monkey malaria clade.</title>
        <authorList>
            <person name="Tachibana S."/>
            <person name="Sullivan S.A."/>
            <person name="Kawai S."/>
            <person name="Nakamura S."/>
            <person name="Kim H.R."/>
            <person name="Goto N."/>
            <person name="Arisue N."/>
            <person name="Palacpac N.M.Q."/>
            <person name="Honma H."/>
            <person name="Yagi M."/>
            <person name="Tougan T."/>
            <person name="Katakai Y."/>
            <person name="Kaneko O."/>
            <person name="Mita T."/>
            <person name="Kita K."/>
            <person name="Yasutomi Y."/>
            <person name="Sutton P.L."/>
            <person name="Shakhbatyan R."/>
            <person name="Horii T."/>
            <person name="Yasunaga T."/>
            <person name="Barnwell J.W."/>
            <person name="Escalante A.A."/>
            <person name="Carlton J.M."/>
            <person name="Tanabe K."/>
        </authorList>
    </citation>
    <scope>NUCLEOTIDE SEQUENCE [LARGE SCALE GENOMIC DNA]</scope>
    <source>
        <strain evidence="5 6">B</strain>
    </source>
</reference>
<dbReference type="PROSITE" id="PS50889">
    <property type="entry name" value="S4"/>
    <property type="match status" value="1"/>
</dbReference>
<gene>
    <name evidence="5" type="ORF">PCYB_145420</name>
</gene>
<feature type="domain" description="RNA-binding S4" evidence="4">
    <location>
        <begin position="13"/>
        <end position="71"/>
    </location>
</feature>
<dbReference type="PANTHER" id="PTHR47683:SF2">
    <property type="entry name" value="RNA-BINDING S4 DOMAIN-CONTAINING PROTEIN"/>
    <property type="match status" value="1"/>
</dbReference>
<keyword evidence="6" id="KW-1185">Reference proteome</keyword>
<dbReference type="InterPro" id="IPR002942">
    <property type="entry name" value="S4_RNA-bd"/>
</dbReference>
<dbReference type="GO" id="GO:0009982">
    <property type="term" value="F:pseudouridine synthase activity"/>
    <property type="evidence" value="ECO:0007669"/>
    <property type="project" value="InterPro"/>
</dbReference>
<evidence type="ECO:0000256" key="3">
    <source>
        <dbReference type="SAM" id="MobiDB-lite"/>
    </source>
</evidence>
<evidence type="ECO:0000256" key="1">
    <source>
        <dbReference type="ARBA" id="ARBA00023235"/>
    </source>
</evidence>
<dbReference type="InterPro" id="IPR020103">
    <property type="entry name" value="PsdUridine_synth_cat_dom_sf"/>
</dbReference>
<keyword evidence="2" id="KW-0694">RNA-binding</keyword>
<dbReference type="KEGG" id="pcy:PCYB_145420"/>
<dbReference type="InterPro" id="IPR020094">
    <property type="entry name" value="TruA/RsuA/RluB/E/F_N"/>
</dbReference>
<dbReference type="Proteomes" id="UP000006319">
    <property type="component" value="Chromosome 14"/>
</dbReference>
<dbReference type="SUPFAM" id="SSF55120">
    <property type="entry name" value="Pseudouridine synthase"/>
    <property type="match status" value="1"/>
</dbReference>
<dbReference type="InterPro" id="IPR036986">
    <property type="entry name" value="S4_RNA-bd_sf"/>
</dbReference>
<dbReference type="VEuPathDB" id="PlasmoDB:PCYB_145420"/>
<dbReference type="Pfam" id="PF01479">
    <property type="entry name" value="S4"/>
    <property type="match status" value="1"/>
</dbReference>
<dbReference type="GeneID" id="14695496"/>
<dbReference type="GO" id="GO:0003723">
    <property type="term" value="F:RNA binding"/>
    <property type="evidence" value="ECO:0007669"/>
    <property type="project" value="UniProtKB-KW"/>
</dbReference>
<dbReference type="InterPro" id="IPR042092">
    <property type="entry name" value="PsdUridine_s_RsuA/RluB/E/F_cat"/>
</dbReference>
<dbReference type="Gene3D" id="3.30.70.1560">
    <property type="entry name" value="Alpha-L RNA-binding motif"/>
    <property type="match status" value="1"/>
</dbReference>
<dbReference type="RefSeq" id="XP_004225061.1">
    <property type="nucleotide sequence ID" value="XM_004225013.1"/>
</dbReference>
<dbReference type="Pfam" id="PF00849">
    <property type="entry name" value="PseudoU_synth_2"/>
    <property type="match status" value="1"/>
</dbReference>
<dbReference type="PANTHER" id="PTHR47683">
    <property type="entry name" value="PSEUDOURIDINE SYNTHASE FAMILY PROTEIN-RELATED"/>
    <property type="match status" value="1"/>
</dbReference>
<dbReference type="OMA" id="FGPYKAS"/>
<proteinExistence type="predicted"/>
<evidence type="ECO:0000259" key="4">
    <source>
        <dbReference type="SMART" id="SM00363"/>
    </source>
</evidence>
<dbReference type="OrthoDB" id="440619at2759"/>